<keyword evidence="8" id="KW-0539">Nucleus</keyword>
<dbReference type="EMBL" id="AJFE02104476">
    <property type="status" value="NOT_ANNOTATED_CDS"/>
    <property type="molecule type" value="Genomic_DNA"/>
</dbReference>
<dbReference type="PRINTS" id="PR02045">
    <property type="entry name" value="F138DOMAIN"/>
</dbReference>
<reference evidence="11 12" key="1">
    <citation type="journal article" date="2012" name="Nature">
        <title>The bonobo genome compared with the chimpanzee and human genomes.</title>
        <authorList>
            <person name="Prufer K."/>
            <person name="Munch K."/>
            <person name="Hellmann I."/>
            <person name="Akagi K."/>
            <person name="Miller J.R."/>
            <person name="Walenz B."/>
            <person name="Koren S."/>
            <person name="Sutton G."/>
            <person name="Kodira C."/>
            <person name="Winer R."/>
            <person name="Knight J.R."/>
            <person name="Mullikin J.C."/>
            <person name="Meader S.J."/>
            <person name="Ponting C.P."/>
            <person name="Lunter G."/>
            <person name="Higashino S."/>
            <person name="Hobolth A."/>
            <person name="Dutheil J."/>
            <person name="Karakoc E."/>
            <person name="Alkan C."/>
            <person name="Sajjadian S."/>
            <person name="Catacchio C.R."/>
            <person name="Ventura M."/>
            <person name="Marques-Bonet T."/>
            <person name="Eichler E.E."/>
            <person name="Andre C."/>
            <person name="Atencia R."/>
            <person name="Mugisha L."/>
            <person name="Junhold J."/>
            <person name="Patterson N."/>
            <person name="Siebauer M."/>
            <person name="Good J.M."/>
            <person name="Fischer A."/>
            <person name="Ptak S.E."/>
            <person name="Lachmann M."/>
            <person name="Symer D.E."/>
            <person name="Mailund T."/>
            <person name="Schierup M.H."/>
            <person name="Andres A.M."/>
            <person name="Kelso J."/>
            <person name="Paabo S."/>
        </authorList>
    </citation>
    <scope>NUCLEOTIDE SEQUENCE [LARGE SCALE GENOMIC DNA]</scope>
</reference>
<dbReference type="EMBL" id="AJFE02104474">
    <property type="status" value="NOT_ANNOTATED_CDS"/>
    <property type="molecule type" value="Genomic_DNA"/>
</dbReference>
<protein>
    <submittedName>
        <fullName evidence="11">Ubiquitin associated protein 2</fullName>
    </submittedName>
</protein>
<evidence type="ECO:0000313" key="11">
    <source>
        <dbReference type="Ensembl" id="ENSPPAP00000034187.1"/>
    </source>
</evidence>
<feature type="domain" description="UBA" evidence="10">
    <location>
        <begin position="15"/>
        <end position="53"/>
    </location>
</feature>
<evidence type="ECO:0000259" key="10">
    <source>
        <dbReference type="SMART" id="SM00165"/>
    </source>
</evidence>
<dbReference type="EMBL" id="AJFE02104481">
    <property type="status" value="NOT_ANNOTATED_CDS"/>
    <property type="molecule type" value="Genomic_DNA"/>
</dbReference>
<dbReference type="Bgee" id="ENSPPAG00000039935">
    <property type="expression patterns" value="Expressed in testis and 6 other cell types or tissues"/>
</dbReference>
<dbReference type="InterPro" id="IPR051833">
    <property type="entry name" value="TC-DDR_regulator"/>
</dbReference>
<keyword evidence="12" id="KW-1185">Reference proteome</keyword>
<keyword evidence="4" id="KW-0158">Chromosome</keyword>
<dbReference type="CDD" id="cd14277">
    <property type="entry name" value="UBA_UBP2_like"/>
    <property type="match status" value="1"/>
</dbReference>
<comment type="subcellular location">
    <subcellularLocation>
        <location evidence="2">Chromosome</location>
    </subcellularLocation>
    <subcellularLocation>
        <location evidence="3">Cytoplasm</location>
    </subcellularLocation>
    <subcellularLocation>
        <location evidence="1">Nucleus</location>
    </subcellularLocation>
</comment>
<dbReference type="GeneTree" id="ENSGT00390000003453"/>
<evidence type="ECO:0000256" key="3">
    <source>
        <dbReference type="ARBA" id="ARBA00004496"/>
    </source>
</evidence>
<evidence type="ECO:0000256" key="2">
    <source>
        <dbReference type="ARBA" id="ARBA00004286"/>
    </source>
</evidence>
<sequence>MRLAQVIFDKNDSDFEAKVKQLMEVTGKNQDECIVALHDCNGDVNKAINILLEGNSDTTSWETVGGKKKNFAKEHSENKENREKKSEKESSRGRGNNRKGRGGNRGREFRGEENGIDCNQVDKPSDRGKRARGRELASKTHNIAQDLSNKSSYGLKGAWKNSVEEWTTEDWTEDVSVCCQMRPFFFFFCKWNFTFVAQAGTQWRDLGSLQPLPPRFKQFFCLSLPNSWDYRCAPPRLANFVFFFLVETMFHHFGQGGLKLLTSGDTPASTSQSAGIIGVRHCAWPIPVFLSVFGGDFGAWKKEPETSYLILASFLACIVARVFEAWLF</sequence>
<proteinExistence type="predicted"/>
<dbReference type="SMART" id="SM00165">
    <property type="entry name" value="UBA"/>
    <property type="match status" value="1"/>
</dbReference>
<dbReference type="PANTHER" id="PTHR16308">
    <property type="entry name" value="UBIQUITIN ASSOCIATED PROTEIN 2-LIKE/LINGERER"/>
    <property type="match status" value="1"/>
</dbReference>
<organism evidence="11 12">
    <name type="scientific">Pan paniscus</name>
    <name type="common">Pygmy chimpanzee</name>
    <name type="synonym">Bonobo</name>
    <dbReference type="NCBI Taxonomy" id="9597"/>
    <lineage>
        <taxon>Eukaryota</taxon>
        <taxon>Metazoa</taxon>
        <taxon>Chordata</taxon>
        <taxon>Craniata</taxon>
        <taxon>Vertebrata</taxon>
        <taxon>Euteleostomi</taxon>
        <taxon>Mammalia</taxon>
        <taxon>Eutheria</taxon>
        <taxon>Euarchontoglires</taxon>
        <taxon>Primates</taxon>
        <taxon>Haplorrhini</taxon>
        <taxon>Catarrhini</taxon>
        <taxon>Hominidae</taxon>
        <taxon>Pan</taxon>
    </lineage>
</organism>
<dbReference type="GO" id="GO:0005694">
    <property type="term" value="C:chromosome"/>
    <property type="evidence" value="ECO:0007669"/>
    <property type="project" value="UniProtKB-SubCell"/>
</dbReference>
<dbReference type="PANTHER" id="PTHR16308:SF19">
    <property type="entry name" value="UBIQUITIN-ASSOCIATED PROTEIN 2"/>
    <property type="match status" value="1"/>
</dbReference>
<feature type="compositionally biased region" description="Basic and acidic residues" evidence="9">
    <location>
        <begin position="123"/>
        <end position="138"/>
    </location>
</feature>
<reference evidence="11" key="3">
    <citation type="submission" date="2025-09" db="UniProtKB">
        <authorList>
            <consortium name="Ensembl"/>
        </authorList>
    </citation>
    <scope>IDENTIFICATION</scope>
</reference>
<evidence type="ECO:0000256" key="6">
    <source>
        <dbReference type="ARBA" id="ARBA00022490"/>
    </source>
</evidence>
<dbReference type="Gene3D" id="1.10.8.10">
    <property type="entry name" value="DNA helicase RuvA subunit, C-terminal domain"/>
    <property type="match status" value="1"/>
</dbReference>
<dbReference type="GO" id="GO:0061484">
    <property type="term" value="P:hematopoietic stem cell homeostasis"/>
    <property type="evidence" value="ECO:0007669"/>
    <property type="project" value="UniProtKB-ARBA"/>
</dbReference>
<dbReference type="EMBL" id="AJFE02104479">
    <property type="status" value="NOT_ANNOTATED_CDS"/>
    <property type="molecule type" value="Genomic_DNA"/>
</dbReference>
<feature type="compositionally biased region" description="Basic residues" evidence="9">
    <location>
        <begin position="95"/>
        <end position="104"/>
    </location>
</feature>
<dbReference type="Ensembl" id="ENSPPAT00000057068.1">
    <property type="protein sequence ID" value="ENSPPAP00000034187.1"/>
    <property type="gene ID" value="ENSPPAG00000039935.1"/>
</dbReference>
<name>A0A2R9BWX9_PANPA</name>
<dbReference type="Proteomes" id="UP000240080">
    <property type="component" value="Chromosome 9"/>
</dbReference>
<keyword evidence="7" id="KW-0597">Phosphoprotein</keyword>
<dbReference type="GO" id="GO:0005634">
    <property type="term" value="C:nucleus"/>
    <property type="evidence" value="ECO:0007669"/>
    <property type="project" value="UniProtKB-SubCell"/>
</dbReference>
<dbReference type="EMBL" id="AJFE02104482">
    <property type="status" value="NOT_ANNOTATED_CDS"/>
    <property type="molecule type" value="Genomic_DNA"/>
</dbReference>
<evidence type="ECO:0000256" key="1">
    <source>
        <dbReference type="ARBA" id="ARBA00004123"/>
    </source>
</evidence>
<dbReference type="EMBL" id="AJFE02104475">
    <property type="status" value="NOT_ANNOTATED_CDS"/>
    <property type="molecule type" value="Genomic_DNA"/>
</dbReference>
<feature type="region of interest" description="Disordered" evidence="9">
    <location>
        <begin position="57"/>
        <end position="139"/>
    </location>
</feature>
<evidence type="ECO:0000256" key="7">
    <source>
        <dbReference type="ARBA" id="ARBA00022553"/>
    </source>
</evidence>
<keyword evidence="6" id="KW-0963">Cytoplasm</keyword>
<dbReference type="InterPro" id="IPR009060">
    <property type="entry name" value="UBA-like_sf"/>
</dbReference>
<dbReference type="EMBL" id="AJFE02104477">
    <property type="status" value="NOT_ANNOTATED_CDS"/>
    <property type="molecule type" value="Genomic_DNA"/>
</dbReference>
<evidence type="ECO:0000313" key="12">
    <source>
        <dbReference type="Proteomes" id="UP000240080"/>
    </source>
</evidence>
<evidence type="ECO:0000256" key="4">
    <source>
        <dbReference type="ARBA" id="ARBA00022454"/>
    </source>
</evidence>
<dbReference type="EMBL" id="AJFE02104473">
    <property type="status" value="NOT_ANNOTATED_CDS"/>
    <property type="molecule type" value="Genomic_DNA"/>
</dbReference>
<evidence type="ECO:0000256" key="5">
    <source>
        <dbReference type="ARBA" id="ARBA00022481"/>
    </source>
</evidence>
<keyword evidence="5" id="KW-0488">Methylation</keyword>
<dbReference type="SUPFAM" id="SSF46934">
    <property type="entry name" value="UBA-like"/>
    <property type="match status" value="1"/>
</dbReference>
<reference evidence="11" key="2">
    <citation type="submission" date="2025-08" db="UniProtKB">
        <authorList>
            <consortium name="Ensembl"/>
        </authorList>
    </citation>
    <scope>IDENTIFICATION</scope>
</reference>
<evidence type="ECO:0000256" key="8">
    <source>
        <dbReference type="ARBA" id="ARBA00023242"/>
    </source>
</evidence>
<dbReference type="EMBL" id="AJFE02104478">
    <property type="status" value="NOT_ANNOTATED_CDS"/>
    <property type="molecule type" value="Genomic_DNA"/>
</dbReference>
<gene>
    <name evidence="11" type="primary">UBAP2</name>
</gene>
<dbReference type="GO" id="GO:0005737">
    <property type="term" value="C:cytoplasm"/>
    <property type="evidence" value="ECO:0007669"/>
    <property type="project" value="UniProtKB-SubCell"/>
</dbReference>
<accession>A0A2R9BWX9</accession>
<dbReference type="AlphaFoldDB" id="A0A2R9BWX9"/>
<dbReference type="EMBL" id="AJFE02104480">
    <property type="status" value="NOT_ANNOTATED_CDS"/>
    <property type="molecule type" value="Genomic_DNA"/>
</dbReference>
<feature type="compositionally biased region" description="Basic and acidic residues" evidence="9">
    <location>
        <begin position="71"/>
        <end position="92"/>
    </location>
</feature>
<dbReference type="FunFam" id="1.10.8.10:FF:000004">
    <property type="entry name" value="ubiquitin-associated protein 2-like isoform X1"/>
    <property type="match status" value="1"/>
</dbReference>
<dbReference type="InterPro" id="IPR015940">
    <property type="entry name" value="UBA"/>
</dbReference>
<evidence type="ECO:0000256" key="9">
    <source>
        <dbReference type="SAM" id="MobiDB-lite"/>
    </source>
</evidence>